<comment type="caution">
    <text evidence="1">The sequence shown here is derived from an EMBL/GenBank/DDBJ whole genome shotgun (WGS) entry which is preliminary data.</text>
</comment>
<evidence type="ECO:0000313" key="2">
    <source>
        <dbReference type="Proteomes" id="UP000615446"/>
    </source>
</evidence>
<dbReference type="AlphaFoldDB" id="A0A8H3M8F5"/>
<evidence type="ECO:0000313" key="1">
    <source>
        <dbReference type="EMBL" id="GET00001.1"/>
    </source>
</evidence>
<gene>
    <name evidence="1" type="ORF">RCL2_002647600</name>
</gene>
<reference evidence="1" key="1">
    <citation type="submission" date="2019-10" db="EMBL/GenBank/DDBJ databases">
        <title>Conservation and host-specific expression of non-tandemly repeated heterogenous ribosome RNA gene in arbuscular mycorrhizal fungi.</title>
        <authorList>
            <person name="Maeda T."/>
            <person name="Kobayashi Y."/>
            <person name="Nakagawa T."/>
            <person name="Ezawa T."/>
            <person name="Yamaguchi K."/>
            <person name="Bino T."/>
            <person name="Nishimoto Y."/>
            <person name="Shigenobu S."/>
            <person name="Kawaguchi M."/>
        </authorList>
    </citation>
    <scope>NUCLEOTIDE SEQUENCE</scope>
    <source>
        <strain evidence="1">HR1</strain>
    </source>
</reference>
<accession>A0A8H3M8F5</accession>
<sequence>MVIGKIINGKPTQSQDLVERQRDRCYSKIRRVKEEHGSKYGNDNYDCCDNIENKKLIIMKRMEIILVLEISCRDLQVYTNQMATQMNLRRKRPNKYDVGDLVRIVIPE</sequence>
<dbReference type="EMBL" id="BLAL01000285">
    <property type="protein sequence ID" value="GET00001.1"/>
    <property type="molecule type" value="Genomic_DNA"/>
</dbReference>
<organism evidence="1 2">
    <name type="scientific">Rhizophagus clarus</name>
    <dbReference type="NCBI Taxonomy" id="94130"/>
    <lineage>
        <taxon>Eukaryota</taxon>
        <taxon>Fungi</taxon>
        <taxon>Fungi incertae sedis</taxon>
        <taxon>Mucoromycota</taxon>
        <taxon>Glomeromycotina</taxon>
        <taxon>Glomeromycetes</taxon>
        <taxon>Glomerales</taxon>
        <taxon>Glomeraceae</taxon>
        <taxon>Rhizophagus</taxon>
    </lineage>
</organism>
<dbReference type="Proteomes" id="UP000615446">
    <property type="component" value="Unassembled WGS sequence"/>
</dbReference>
<proteinExistence type="predicted"/>
<protein>
    <submittedName>
        <fullName evidence="1">Uncharacterized protein</fullName>
    </submittedName>
</protein>
<name>A0A8H3M8F5_9GLOM</name>